<dbReference type="OrthoDB" id="2893947at2759"/>
<feature type="transmembrane region" description="Helical" evidence="1">
    <location>
        <begin position="111"/>
        <end position="132"/>
    </location>
</feature>
<accession>A0A8H5BT36</accession>
<dbReference type="EMBL" id="JAACJJ010000003">
    <property type="protein sequence ID" value="KAF5328860.1"/>
    <property type="molecule type" value="Genomic_DNA"/>
</dbReference>
<evidence type="ECO:0000313" key="3">
    <source>
        <dbReference type="Proteomes" id="UP000567179"/>
    </source>
</evidence>
<dbReference type="Proteomes" id="UP000567179">
    <property type="component" value="Unassembled WGS sequence"/>
</dbReference>
<keyword evidence="1" id="KW-0472">Membrane</keyword>
<keyword evidence="1" id="KW-1133">Transmembrane helix</keyword>
<reference evidence="2 3" key="1">
    <citation type="journal article" date="2020" name="ISME J.">
        <title>Uncovering the hidden diversity of litter-decomposition mechanisms in mushroom-forming fungi.</title>
        <authorList>
            <person name="Floudas D."/>
            <person name="Bentzer J."/>
            <person name="Ahren D."/>
            <person name="Johansson T."/>
            <person name="Persson P."/>
            <person name="Tunlid A."/>
        </authorList>
    </citation>
    <scope>NUCLEOTIDE SEQUENCE [LARGE SCALE GENOMIC DNA]</scope>
    <source>
        <strain evidence="2 3">CBS 101986</strain>
    </source>
</reference>
<comment type="caution">
    <text evidence="2">The sequence shown here is derived from an EMBL/GenBank/DDBJ whole genome shotgun (WGS) entry which is preliminary data.</text>
</comment>
<dbReference type="AlphaFoldDB" id="A0A8H5BT36"/>
<evidence type="ECO:0000256" key="1">
    <source>
        <dbReference type="SAM" id="Phobius"/>
    </source>
</evidence>
<keyword evidence="1" id="KW-0812">Transmembrane</keyword>
<feature type="transmembrane region" description="Helical" evidence="1">
    <location>
        <begin position="7"/>
        <end position="28"/>
    </location>
</feature>
<feature type="transmembrane region" description="Helical" evidence="1">
    <location>
        <begin position="76"/>
        <end position="99"/>
    </location>
</feature>
<keyword evidence="3" id="KW-1185">Reference proteome</keyword>
<organism evidence="2 3">
    <name type="scientific">Psilocybe cf. subviscida</name>
    <dbReference type="NCBI Taxonomy" id="2480587"/>
    <lineage>
        <taxon>Eukaryota</taxon>
        <taxon>Fungi</taxon>
        <taxon>Dikarya</taxon>
        <taxon>Basidiomycota</taxon>
        <taxon>Agaricomycotina</taxon>
        <taxon>Agaricomycetes</taxon>
        <taxon>Agaricomycetidae</taxon>
        <taxon>Agaricales</taxon>
        <taxon>Agaricineae</taxon>
        <taxon>Strophariaceae</taxon>
        <taxon>Psilocybe</taxon>
    </lineage>
</organism>
<sequence length="168" mass="18888">MGSFQQLFFTLLAFSLFISTVGVTFSGLSLTISPVAWIIPIIATITFTHHTYIILHGHADTYSSPRIYTPILFRCTCLLSFLWMAAFAATATITYLLLSGIMRSTDDKAEIWFPIMAGAALLEVLLLTIIAIQTRKEMKQVQYRNKWKWRVDAYTGGMPIQGRMSPLA</sequence>
<gene>
    <name evidence="2" type="ORF">D9619_011728</name>
</gene>
<feature type="transmembrane region" description="Helical" evidence="1">
    <location>
        <begin position="34"/>
        <end position="55"/>
    </location>
</feature>
<protein>
    <submittedName>
        <fullName evidence="2">Uncharacterized protein</fullName>
    </submittedName>
</protein>
<evidence type="ECO:0000313" key="2">
    <source>
        <dbReference type="EMBL" id="KAF5328860.1"/>
    </source>
</evidence>
<proteinExistence type="predicted"/>
<name>A0A8H5BT36_9AGAR</name>